<accession>A0A1T5BH25</accession>
<dbReference type="Pfam" id="PF02687">
    <property type="entry name" value="FtsX"/>
    <property type="match status" value="2"/>
</dbReference>
<name>A0A1T5BH25_9SPHI</name>
<feature type="transmembrane region" description="Helical" evidence="6">
    <location>
        <begin position="665"/>
        <end position="689"/>
    </location>
</feature>
<dbReference type="Proteomes" id="UP000190150">
    <property type="component" value="Unassembled WGS sequence"/>
</dbReference>
<feature type="transmembrane region" description="Helical" evidence="6">
    <location>
        <begin position="279"/>
        <end position="298"/>
    </location>
</feature>
<feature type="transmembrane region" description="Helical" evidence="6">
    <location>
        <begin position="369"/>
        <end position="396"/>
    </location>
</feature>
<keyword evidence="5 6" id="KW-0472">Membrane</keyword>
<evidence type="ECO:0000256" key="2">
    <source>
        <dbReference type="ARBA" id="ARBA00022475"/>
    </source>
</evidence>
<dbReference type="Pfam" id="PF12704">
    <property type="entry name" value="MacB_PCD"/>
    <property type="match status" value="2"/>
</dbReference>
<dbReference type="PANTHER" id="PTHR30572:SF18">
    <property type="entry name" value="ABC-TYPE MACROLIDE FAMILY EXPORT SYSTEM PERMEASE COMPONENT 2"/>
    <property type="match status" value="1"/>
</dbReference>
<dbReference type="OrthoDB" id="1451596at2"/>
<dbReference type="AlphaFoldDB" id="A0A1T5BH25"/>
<dbReference type="RefSeq" id="WP_079641216.1">
    <property type="nucleotide sequence ID" value="NZ_FUZF01000002.1"/>
</dbReference>
<reference evidence="10" key="1">
    <citation type="submission" date="2017-02" db="EMBL/GenBank/DDBJ databases">
        <authorList>
            <person name="Varghese N."/>
            <person name="Submissions S."/>
        </authorList>
    </citation>
    <scope>NUCLEOTIDE SEQUENCE [LARGE SCALE GENOMIC DNA]</scope>
    <source>
        <strain evidence="10">DSM 24091</strain>
    </source>
</reference>
<evidence type="ECO:0000256" key="3">
    <source>
        <dbReference type="ARBA" id="ARBA00022692"/>
    </source>
</evidence>
<dbReference type="InterPro" id="IPR003838">
    <property type="entry name" value="ABC3_permease_C"/>
</dbReference>
<feature type="transmembrane region" description="Helical" evidence="6">
    <location>
        <begin position="701"/>
        <end position="729"/>
    </location>
</feature>
<proteinExistence type="predicted"/>
<dbReference type="EMBL" id="FUZF01000002">
    <property type="protein sequence ID" value="SKB46584.1"/>
    <property type="molecule type" value="Genomic_DNA"/>
</dbReference>
<feature type="transmembrane region" description="Helical" evidence="6">
    <location>
        <begin position="417"/>
        <end position="436"/>
    </location>
</feature>
<keyword evidence="4 6" id="KW-1133">Transmembrane helix</keyword>
<feature type="domain" description="MacB-like periplasmic core" evidence="8">
    <location>
        <begin position="425"/>
        <end position="629"/>
    </location>
</feature>
<evidence type="ECO:0000256" key="6">
    <source>
        <dbReference type="SAM" id="Phobius"/>
    </source>
</evidence>
<keyword evidence="2" id="KW-1003">Cell membrane</keyword>
<evidence type="ECO:0000259" key="7">
    <source>
        <dbReference type="Pfam" id="PF02687"/>
    </source>
</evidence>
<organism evidence="9 10">
    <name type="scientific">Sphingobacterium nematocida</name>
    <dbReference type="NCBI Taxonomy" id="1513896"/>
    <lineage>
        <taxon>Bacteria</taxon>
        <taxon>Pseudomonadati</taxon>
        <taxon>Bacteroidota</taxon>
        <taxon>Sphingobacteriia</taxon>
        <taxon>Sphingobacteriales</taxon>
        <taxon>Sphingobacteriaceae</taxon>
        <taxon>Sphingobacterium</taxon>
    </lineage>
</organism>
<feature type="transmembrane region" description="Helical" evidence="6">
    <location>
        <begin position="21"/>
        <end position="41"/>
    </location>
</feature>
<dbReference type="GO" id="GO:0005886">
    <property type="term" value="C:plasma membrane"/>
    <property type="evidence" value="ECO:0007669"/>
    <property type="project" value="UniProtKB-SubCell"/>
</dbReference>
<feature type="domain" description="ABC3 transporter permease C-terminal" evidence="7">
    <location>
        <begin position="282"/>
        <end position="394"/>
    </location>
</feature>
<comment type="subcellular location">
    <subcellularLocation>
        <location evidence="1">Cell membrane</location>
        <topology evidence="1">Multi-pass membrane protein</topology>
    </subcellularLocation>
</comment>
<gene>
    <name evidence="9" type="ORF">SAMN05660841_00677</name>
</gene>
<dbReference type="GO" id="GO:0022857">
    <property type="term" value="F:transmembrane transporter activity"/>
    <property type="evidence" value="ECO:0007669"/>
    <property type="project" value="TreeGrafter"/>
</dbReference>
<feature type="domain" description="MacB-like periplasmic core" evidence="8">
    <location>
        <begin position="20"/>
        <end position="236"/>
    </location>
</feature>
<sequence length="788" mass="87848">MIKNHLKIAWRNLLKNKGYTIINIIGLATGIAAVLLIAIWIQNQFLYDSFYTNKENIYKLWSRTDYQGNTNVGSITMAPAAEALKREYPEVEHSARLYWATESLISFGDINIKSEGNEVDSDFLKIFNFPVRQGISDGMLSTPNNIVLTKSLSKSLFGEQNPLNKTVTFGSGESYKVTGVLEDLPSYSSFNFKYLIPLTESKTKEYGTNWNTNTYYTFVTLKAGTDVEQFNNKIKPLIRTNAKDLKWTSVFLYPITKQYLYGSFKNGIPSGGRIDQVRLIGAIGLLILGIACINFMNLSTARSQKRSKEVGVRKVVGAKKWSLIQQFLIESMLLALIAGIIAIMMTILFLPVFNRILGAPLLVDWSSPIIWGLGLGFVLLTGLLAGIYPAFVLSAFKPIKSLRDTSNRSHVFSFREALVVIQFGIAIFLIVATLVIRLQISYAGEREIGYNPAQLIEIPVEGNLERNYEAVKTTLLDDRTATNITRTGWTITADNASSGGNFTWEGSTPEQEKNTTFTIVRTSGDDFIKTLGLTLIDGRDINYANFPADSTGILLNETAIKTMGLQNPVGKYLKWGDAAFTIVGIIKDYVSGSPYQEVRPLLIHPSTKYLQNIVVRTNGQLPMNQTLANLEMVVKKINPNYPFTYRFVDEQYAQKFKQQEQIGRLAFVFSVLAIFISCLGLFGLASYIAETRTKEIGIRKVLGASVIGITTLLSKDFIKLVVIALLIGAPVAWWAMNIWLDDFAYRINISWWIIALAGSLAILIAVITVSFQSLRAAQTNPVNSLKDE</sequence>
<keyword evidence="3 6" id="KW-0812">Transmembrane</keyword>
<dbReference type="PANTHER" id="PTHR30572">
    <property type="entry name" value="MEMBRANE COMPONENT OF TRANSPORTER-RELATED"/>
    <property type="match status" value="1"/>
</dbReference>
<evidence type="ECO:0000256" key="4">
    <source>
        <dbReference type="ARBA" id="ARBA00022989"/>
    </source>
</evidence>
<evidence type="ECO:0000313" key="9">
    <source>
        <dbReference type="EMBL" id="SKB46584.1"/>
    </source>
</evidence>
<keyword evidence="10" id="KW-1185">Reference proteome</keyword>
<dbReference type="InterPro" id="IPR025857">
    <property type="entry name" value="MacB_PCD"/>
</dbReference>
<evidence type="ECO:0000256" key="5">
    <source>
        <dbReference type="ARBA" id="ARBA00023136"/>
    </source>
</evidence>
<evidence type="ECO:0000259" key="8">
    <source>
        <dbReference type="Pfam" id="PF12704"/>
    </source>
</evidence>
<feature type="transmembrane region" description="Helical" evidence="6">
    <location>
        <begin position="327"/>
        <end position="349"/>
    </location>
</feature>
<evidence type="ECO:0000256" key="1">
    <source>
        <dbReference type="ARBA" id="ARBA00004651"/>
    </source>
</evidence>
<protein>
    <submittedName>
        <fullName evidence="9">Duplicated orphan permease</fullName>
    </submittedName>
</protein>
<feature type="domain" description="ABC3 transporter permease C-terminal" evidence="7">
    <location>
        <begin position="667"/>
        <end position="781"/>
    </location>
</feature>
<dbReference type="STRING" id="1513896.SAMN05660841_00677"/>
<evidence type="ECO:0000313" key="10">
    <source>
        <dbReference type="Proteomes" id="UP000190150"/>
    </source>
</evidence>
<feature type="transmembrane region" description="Helical" evidence="6">
    <location>
        <begin position="749"/>
        <end position="771"/>
    </location>
</feature>
<dbReference type="InterPro" id="IPR050250">
    <property type="entry name" value="Macrolide_Exporter_MacB"/>
</dbReference>